<dbReference type="Pfam" id="PF00083">
    <property type="entry name" value="Sugar_tr"/>
    <property type="match status" value="1"/>
</dbReference>
<dbReference type="GO" id="GO:0016020">
    <property type="term" value="C:membrane"/>
    <property type="evidence" value="ECO:0007669"/>
    <property type="project" value="UniProtKB-SubCell"/>
</dbReference>
<evidence type="ECO:0000256" key="2">
    <source>
        <dbReference type="ARBA" id="ARBA00022692"/>
    </source>
</evidence>
<dbReference type="OrthoDB" id="6133115at2759"/>
<reference evidence="6 7" key="1">
    <citation type="journal article" date="2016" name="Mol. Biol. Evol.">
        <title>Comparative Genomics of Early-Diverging Mushroom-Forming Fungi Provides Insights into the Origins of Lignocellulose Decay Capabilities.</title>
        <authorList>
            <person name="Nagy L.G."/>
            <person name="Riley R."/>
            <person name="Tritt A."/>
            <person name="Adam C."/>
            <person name="Daum C."/>
            <person name="Floudas D."/>
            <person name="Sun H."/>
            <person name="Yadav J.S."/>
            <person name="Pangilinan J."/>
            <person name="Larsson K.H."/>
            <person name="Matsuura K."/>
            <person name="Barry K."/>
            <person name="Labutti K."/>
            <person name="Kuo R."/>
            <person name="Ohm R.A."/>
            <person name="Bhattacharya S.S."/>
            <person name="Shirouzu T."/>
            <person name="Yoshinaga Y."/>
            <person name="Martin F.M."/>
            <person name="Grigoriev I.V."/>
            <person name="Hibbett D.S."/>
        </authorList>
    </citation>
    <scope>NUCLEOTIDE SEQUENCE [LARGE SCALE GENOMIC DNA]</scope>
    <source>
        <strain evidence="6 7">CBS 109695</strain>
    </source>
</reference>
<evidence type="ECO:0000256" key="1">
    <source>
        <dbReference type="ARBA" id="ARBA00004370"/>
    </source>
</evidence>
<feature type="signal peptide" evidence="5">
    <location>
        <begin position="1"/>
        <end position="15"/>
    </location>
</feature>
<dbReference type="Gene3D" id="1.20.1250.20">
    <property type="entry name" value="MFS general substrate transporter like domains"/>
    <property type="match status" value="1"/>
</dbReference>
<keyword evidence="4" id="KW-0472">Membrane</keyword>
<dbReference type="InterPro" id="IPR005828">
    <property type="entry name" value="MFS_sugar_transport-like"/>
</dbReference>
<keyword evidence="3" id="KW-1133">Transmembrane helix</keyword>
<comment type="subcellular location">
    <subcellularLocation>
        <location evidence="1">Membrane</location>
    </subcellularLocation>
</comment>
<proteinExistence type="predicted"/>
<accession>A0A166URN6</accession>
<sequence length="214" mass="23797">MRIIVALAFFPPTTASSPTTSTRSHPIGSTSPAIQHLISGLRHRQSLRALLASSGAGMSIVFLAQMICIQQYQAHQKDTAAHGMIAFICLVDAAYDLAFTPLIVSYSVEILRYHLRMKEFNTFNDISLVLIFNRRVTPIALATLRWKYYVCLLASLPFIFKDGWLTPPPLRSSATQSGSRSRAYSSTSTSLRRKIAALFDAEEAVERLEPVGYR</sequence>
<organism evidence="6 7">
    <name type="scientific">Athelia psychrophila</name>
    <dbReference type="NCBI Taxonomy" id="1759441"/>
    <lineage>
        <taxon>Eukaryota</taxon>
        <taxon>Fungi</taxon>
        <taxon>Dikarya</taxon>
        <taxon>Basidiomycota</taxon>
        <taxon>Agaricomycotina</taxon>
        <taxon>Agaricomycetes</taxon>
        <taxon>Agaricomycetidae</taxon>
        <taxon>Atheliales</taxon>
        <taxon>Atheliaceae</taxon>
        <taxon>Athelia</taxon>
    </lineage>
</organism>
<gene>
    <name evidence="6" type="ORF">FIBSPDRAFT_549274</name>
</gene>
<protein>
    <submittedName>
        <fullName evidence="6">Uncharacterized protein</fullName>
    </submittedName>
</protein>
<evidence type="ECO:0000256" key="4">
    <source>
        <dbReference type="ARBA" id="ARBA00023136"/>
    </source>
</evidence>
<feature type="chain" id="PRO_5012091063" evidence="5">
    <location>
        <begin position="16"/>
        <end position="214"/>
    </location>
</feature>
<keyword evidence="2" id="KW-0812">Transmembrane</keyword>
<evidence type="ECO:0000313" key="6">
    <source>
        <dbReference type="EMBL" id="KZP31952.1"/>
    </source>
</evidence>
<evidence type="ECO:0000256" key="3">
    <source>
        <dbReference type="ARBA" id="ARBA00022989"/>
    </source>
</evidence>
<evidence type="ECO:0000313" key="7">
    <source>
        <dbReference type="Proteomes" id="UP000076532"/>
    </source>
</evidence>
<dbReference type="STRING" id="436010.A0A166URN6"/>
<name>A0A166URN6_9AGAM</name>
<dbReference type="EMBL" id="KV417487">
    <property type="protein sequence ID" value="KZP31952.1"/>
    <property type="molecule type" value="Genomic_DNA"/>
</dbReference>
<dbReference type="AlphaFoldDB" id="A0A166URN6"/>
<dbReference type="Proteomes" id="UP000076532">
    <property type="component" value="Unassembled WGS sequence"/>
</dbReference>
<keyword evidence="5" id="KW-0732">Signal</keyword>
<keyword evidence="7" id="KW-1185">Reference proteome</keyword>
<dbReference type="GO" id="GO:0022857">
    <property type="term" value="F:transmembrane transporter activity"/>
    <property type="evidence" value="ECO:0007669"/>
    <property type="project" value="InterPro"/>
</dbReference>
<evidence type="ECO:0000256" key="5">
    <source>
        <dbReference type="SAM" id="SignalP"/>
    </source>
</evidence>
<dbReference type="InterPro" id="IPR036259">
    <property type="entry name" value="MFS_trans_sf"/>
</dbReference>